<evidence type="ECO:0000256" key="1">
    <source>
        <dbReference type="ARBA" id="ARBA00005422"/>
    </source>
</evidence>
<dbReference type="InterPro" id="IPR050318">
    <property type="entry name" value="DENR/SUI1_TIF"/>
</dbReference>
<dbReference type="PIRSF" id="PIRSF037511">
    <property type="entry name" value="Transl_init_SUI1_pro"/>
    <property type="match status" value="1"/>
</dbReference>
<protein>
    <recommendedName>
        <fullName evidence="4">Protein translation factor SUI1 homolog</fullName>
    </recommendedName>
</protein>
<dbReference type="AlphaFoldDB" id="A0A2R7Y758"/>
<evidence type="ECO:0000256" key="3">
    <source>
        <dbReference type="ARBA" id="ARBA00022917"/>
    </source>
</evidence>
<gene>
    <name evidence="6" type="ORF">B7O98_01985</name>
</gene>
<dbReference type="GO" id="GO:0002188">
    <property type="term" value="P:translation reinitiation"/>
    <property type="evidence" value="ECO:0007669"/>
    <property type="project" value="UniProtKB-UniRule"/>
</dbReference>
<evidence type="ECO:0000313" key="6">
    <source>
        <dbReference type="EMBL" id="PUA33227.1"/>
    </source>
</evidence>
<evidence type="ECO:0000256" key="2">
    <source>
        <dbReference type="ARBA" id="ARBA00022845"/>
    </source>
</evidence>
<keyword evidence="3 4" id="KW-0648">Protein biosynthesis</keyword>
<keyword evidence="6" id="KW-0396">Initiation factor</keyword>
<dbReference type="NCBIfam" id="NF002096">
    <property type="entry name" value="PRK00939.1"/>
    <property type="match status" value="1"/>
</dbReference>
<dbReference type="PROSITE" id="PS50296">
    <property type="entry name" value="SUI1"/>
    <property type="match status" value="1"/>
</dbReference>
<dbReference type="GO" id="GO:0003743">
    <property type="term" value="F:translation initiation factor activity"/>
    <property type="evidence" value="ECO:0007669"/>
    <property type="project" value="UniProtKB-UniRule"/>
</dbReference>
<comment type="caution">
    <text evidence="6">The sequence shown here is derived from an EMBL/GenBank/DDBJ whole genome shotgun (WGS) entry which is preliminary data.</text>
</comment>
<dbReference type="Pfam" id="PF01253">
    <property type="entry name" value="SUI1"/>
    <property type="match status" value="1"/>
</dbReference>
<dbReference type="GO" id="GO:0003729">
    <property type="term" value="F:mRNA binding"/>
    <property type="evidence" value="ECO:0007669"/>
    <property type="project" value="TreeGrafter"/>
</dbReference>
<keyword evidence="2 4" id="KW-0810">Translation regulation</keyword>
<dbReference type="EMBL" id="NBVN01000002">
    <property type="protein sequence ID" value="PUA33227.1"/>
    <property type="molecule type" value="Genomic_DNA"/>
</dbReference>
<proteinExistence type="inferred from homology"/>
<evidence type="ECO:0000256" key="4">
    <source>
        <dbReference type="PIRNR" id="PIRNR037511"/>
    </source>
</evidence>
<evidence type="ECO:0000313" key="7">
    <source>
        <dbReference type="Proteomes" id="UP000244093"/>
    </source>
</evidence>
<dbReference type="InterPro" id="IPR036877">
    <property type="entry name" value="SUI1_dom_sf"/>
</dbReference>
<dbReference type="SUPFAM" id="SSF55159">
    <property type="entry name" value="eIF1-like"/>
    <property type="match status" value="1"/>
</dbReference>
<dbReference type="GO" id="GO:0001731">
    <property type="term" value="P:formation of translation preinitiation complex"/>
    <property type="evidence" value="ECO:0007669"/>
    <property type="project" value="UniProtKB-UniRule"/>
</dbReference>
<dbReference type="PANTHER" id="PTHR12789:SF0">
    <property type="entry name" value="DENSITY-REGULATED PROTEIN"/>
    <property type="match status" value="1"/>
</dbReference>
<name>A0A2R7Y758_9CREN</name>
<dbReference type="Proteomes" id="UP000244093">
    <property type="component" value="Unassembled WGS sequence"/>
</dbReference>
<dbReference type="InterPro" id="IPR001950">
    <property type="entry name" value="SUI1"/>
</dbReference>
<comment type="similarity">
    <text evidence="1 4">Belongs to the SUI1 family.</text>
</comment>
<dbReference type="GO" id="GO:0006417">
    <property type="term" value="P:regulation of translation"/>
    <property type="evidence" value="ECO:0007669"/>
    <property type="project" value="UniProtKB-KW"/>
</dbReference>
<dbReference type="PANTHER" id="PTHR12789">
    <property type="entry name" value="DENSITY-REGULATED PROTEIN HOMOLOG"/>
    <property type="match status" value="1"/>
</dbReference>
<accession>A0A2R7Y758</accession>
<dbReference type="CDD" id="cd11567">
    <property type="entry name" value="YciH_like"/>
    <property type="match status" value="1"/>
</dbReference>
<dbReference type="Gene3D" id="3.30.780.10">
    <property type="entry name" value="SUI1-like domain"/>
    <property type="match status" value="1"/>
</dbReference>
<sequence length="110" mass="12140">MSKKDKVDIISLCGGLPEELCVQLGAEQQLVKIKLEKRKFGKEVTVIEGLDPSVYDLKKVASVLKSKLATGGTVKDNHIEVQGDHRHKVKQILVNEFGIPADSVIFIETE</sequence>
<reference evidence="6 7" key="1">
    <citation type="journal article" date="2018" name="Syst. Appl. Microbiol.">
        <title>A new symbiotic nanoarchaeote (Candidatus Nanoclepta minutus) and its host (Zestosphaera tikiterensis gen. nov., sp. nov.) from a New Zealand hot spring.</title>
        <authorList>
            <person name="St John E."/>
            <person name="Liu Y."/>
            <person name="Podar M."/>
            <person name="Stott M.B."/>
            <person name="Meneghin J."/>
            <person name="Chen Z."/>
            <person name="Lagutin K."/>
            <person name="Mitchell K."/>
            <person name="Reysenbach A.L."/>
        </authorList>
    </citation>
    <scope>NUCLEOTIDE SEQUENCE [LARGE SCALE GENOMIC DNA]</scope>
    <source>
        <strain evidence="6">NZ3</strain>
    </source>
</reference>
<dbReference type="InterPro" id="IPR005872">
    <property type="entry name" value="SUI1_arc_bac"/>
</dbReference>
<feature type="domain" description="SUI1" evidence="5">
    <location>
        <begin position="31"/>
        <end position="97"/>
    </location>
</feature>
<organism evidence="6 7">
    <name type="scientific">Zestosphaera tikiterensis</name>
    <dbReference type="NCBI Taxonomy" id="1973259"/>
    <lineage>
        <taxon>Archaea</taxon>
        <taxon>Thermoproteota</taxon>
        <taxon>Thermoprotei</taxon>
        <taxon>Desulfurococcales</taxon>
        <taxon>Desulfurococcaceae</taxon>
        <taxon>Zestosphaera</taxon>
    </lineage>
</organism>
<evidence type="ECO:0000259" key="5">
    <source>
        <dbReference type="PROSITE" id="PS50296"/>
    </source>
</evidence>